<dbReference type="InterPro" id="IPR032342">
    <property type="entry name" value="DUF4861"/>
</dbReference>
<protein>
    <submittedName>
        <fullName evidence="2">DUF4861 family protein</fullName>
    </submittedName>
</protein>
<dbReference type="PROSITE" id="PS51257">
    <property type="entry name" value="PROKAR_LIPOPROTEIN"/>
    <property type="match status" value="1"/>
</dbReference>
<reference evidence="2" key="2">
    <citation type="journal article" date="2021" name="PeerJ">
        <title>Extensive microbial diversity within the chicken gut microbiome revealed by metagenomics and culture.</title>
        <authorList>
            <person name="Gilroy R."/>
            <person name="Ravi A."/>
            <person name="Getino M."/>
            <person name="Pursley I."/>
            <person name="Horton D.L."/>
            <person name="Alikhan N.F."/>
            <person name="Baker D."/>
            <person name="Gharbi K."/>
            <person name="Hall N."/>
            <person name="Watson M."/>
            <person name="Adriaenssens E.M."/>
            <person name="Foster-Nyarko E."/>
            <person name="Jarju S."/>
            <person name="Secka A."/>
            <person name="Antonio M."/>
            <person name="Oren A."/>
            <person name="Chaudhuri R.R."/>
            <person name="La Ragione R."/>
            <person name="Hildebrand F."/>
            <person name="Pallen M.J."/>
        </authorList>
    </citation>
    <scope>NUCLEOTIDE SEQUENCE</scope>
    <source>
        <strain evidence="2">B3-1481</strain>
    </source>
</reference>
<dbReference type="Pfam" id="PF16153">
    <property type="entry name" value="DUF4861"/>
    <property type="match status" value="1"/>
</dbReference>
<gene>
    <name evidence="2" type="ORF">IAB76_06425</name>
</gene>
<evidence type="ECO:0000313" key="2">
    <source>
        <dbReference type="EMBL" id="MBO8480723.1"/>
    </source>
</evidence>
<evidence type="ECO:0000313" key="3">
    <source>
        <dbReference type="Proteomes" id="UP000823769"/>
    </source>
</evidence>
<sequence>MRQMLKYAAAASAALICACTLRAQTDVSLFWRADSVQVAEIVSAQPVQYGFVGHHGPAVENSHFALRIYFNDSGVVDLYSKSGARMELLEYLWYPTGEQQREEGAGRDEYLTGRTLGLGGIALWDGEEVLPLKATKGRTARVGRTRGGAFAEMIAYGVPYRGGFVDISLRIEMKNRGRDATITASELGGREVQFVTGVNYPEGAEVECGRKYVAVWGAHPADVSREPFPIGAGMRFRPGRFESVERLPDMVRLISKPASEISTEVTASSVIDDELDSAEAFFEYVRK</sequence>
<dbReference type="AlphaFoldDB" id="A0A9D9NPK7"/>
<proteinExistence type="predicted"/>
<evidence type="ECO:0000256" key="1">
    <source>
        <dbReference type="SAM" id="SignalP"/>
    </source>
</evidence>
<keyword evidence="1" id="KW-0732">Signal</keyword>
<accession>A0A9D9NPK7</accession>
<feature type="chain" id="PRO_5039285594" evidence="1">
    <location>
        <begin position="24"/>
        <end position="287"/>
    </location>
</feature>
<name>A0A9D9NPK7_9BACT</name>
<feature type="signal peptide" evidence="1">
    <location>
        <begin position="1"/>
        <end position="23"/>
    </location>
</feature>
<comment type="caution">
    <text evidence="2">The sequence shown here is derived from an EMBL/GenBank/DDBJ whole genome shotgun (WGS) entry which is preliminary data.</text>
</comment>
<dbReference type="Proteomes" id="UP000823769">
    <property type="component" value="Unassembled WGS sequence"/>
</dbReference>
<dbReference type="EMBL" id="JADILW010000090">
    <property type="protein sequence ID" value="MBO8480723.1"/>
    <property type="molecule type" value="Genomic_DNA"/>
</dbReference>
<reference evidence="2" key="1">
    <citation type="submission" date="2020-10" db="EMBL/GenBank/DDBJ databases">
        <authorList>
            <person name="Gilroy R."/>
        </authorList>
    </citation>
    <scope>NUCLEOTIDE SEQUENCE</scope>
    <source>
        <strain evidence="2">B3-1481</strain>
    </source>
</reference>
<organism evidence="2 3">
    <name type="scientific">Candidatus Cryptobacteroides avistercoris</name>
    <dbReference type="NCBI Taxonomy" id="2840758"/>
    <lineage>
        <taxon>Bacteria</taxon>
        <taxon>Pseudomonadati</taxon>
        <taxon>Bacteroidota</taxon>
        <taxon>Bacteroidia</taxon>
        <taxon>Bacteroidales</taxon>
        <taxon>Candidatus Cryptobacteroides</taxon>
    </lineage>
</organism>